<organism evidence="4 5">
    <name type="scientific">Gimesia chilikensis</name>
    <dbReference type="NCBI Taxonomy" id="2605989"/>
    <lineage>
        <taxon>Bacteria</taxon>
        <taxon>Pseudomonadati</taxon>
        <taxon>Planctomycetota</taxon>
        <taxon>Planctomycetia</taxon>
        <taxon>Planctomycetales</taxon>
        <taxon>Planctomycetaceae</taxon>
        <taxon>Gimesia</taxon>
    </lineage>
</organism>
<dbReference type="InterPro" id="IPR034660">
    <property type="entry name" value="DinB/YfiT-like"/>
</dbReference>
<evidence type="ECO:0000313" key="4">
    <source>
        <dbReference type="EMBL" id="QDT18301.1"/>
    </source>
</evidence>
<dbReference type="InterPro" id="IPR007837">
    <property type="entry name" value="DinB"/>
</dbReference>
<feature type="binding site" evidence="3">
    <location>
        <position position="130"/>
    </location>
    <ligand>
        <name>a divalent metal cation</name>
        <dbReference type="ChEBI" id="CHEBI:60240"/>
    </ligand>
</feature>
<evidence type="ECO:0000256" key="2">
    <source>
        <dbReference type="ARBA" id="ARBA00022723"/>
    </source>
</evidence>
<feature type="binding site" evidence="3">
    <location>
        <position position="126"/>
    </location>
    <ligand>
        <name>a divalent metal cation</name>
        <dbReference type="ChEBI" id="CHEBI:60240"/>
    </ligand>
</feature>
<feature type="binding site" evidence="3">
    <location>
        <position position="47"/>
    </location>
    <ligand>
        <name>a divalent metal cation</name>
        <dbReference type="ChEBI" id="CHEBI:60240"/>
    </ligand>
</feature>
<dbReference type="EMBL" id="CP036266">
    <property type="protein sequence ID" value="QDT18301.1"/>
    <property type="molecule type" value="Genomic_DNA"/>
</dbReference>
<dbReference type="Pfam" id="PF05163">
    <property type="entry name" value="DinB"/>
    <property type="match status" value="1"/>
</dbReference>
<reference evidence="4 5" key="1">
    <citation type="submission" date="2019-02" db="EMBL/GenBank/DDBJ databases">
        <title>Deep-cultivation of Planctomycetes and their phenomic and genomic characterization uncovers novel biology.</title>
        <authorList>
            <person name="Wiegand S."/>
            <person name="Jogler M."/>
            <person name="Boedeker C."/>
            <person name="Pinto D."/>
            <person name="Vollmers J."/>
            <person name="Rivas-Marin E."/>
            <person name="Kohn T."/>
            <person name="Peeters S.H."/>
            <person name="Heuer A."/>
            <person name="Rast P."/>
            <person name="Oberbeckmann S."/>
            <person name="Bunk B."/>
            <person name="Jeske O."/>
            <person name="Meyerdierks A."/>
            <person name="Storesund J.E."/>
            <person name="Kallscheuer N."/>
            <person name="Luecker S."/>
            <person name="Lage O.M."/>
            <person name="Pohl T."/>
            <person name="Merkel B.J."/>
            <person name="Hornburger P."/>
            <person name="Mueller R.-W."/>
            <person name="Bruemmer F."/>
            <person name="Labrenz M."/>
            <person name="Spormann A.M."/>
            <person name="Op den Camp H."/>
            <person name="Overmann J."/>
            <person name="Amann R."/>
            <person name="Jetten M.S.M."/>
            <person name="Mascher T."/>
            <person name="Medema M.H."/>
            <person name="Devos D.P."/>
            <person name="Kaster A.-K."/>
            <person name="Ovreas L."/>
            <person name="Rohde M."/>
            <person name="Galperin M.Y."/>
            <person name="Jogler C."/>
        </authorList>
    </citation>
    <scope>NUCLEOTIDE SEQUENCE [LARGE SCALE GENOMIC DNA]</scope>
    <source>
        <strain evidence="4 5">HG66A1</strain>
    </source>
</reference>
<dbReference type="PANTHER" id="PTHR37302:SF1">
    <property type="entry name" value="PROTEIN DINB"/>
    <property type="match status" value="1"/>
</dbReference>
<dbReference type="Proteomes" id="UP000320421">
    <property type="component" value="Chromosome"/>
</dbReference>
<dbReference type="OrthoDB" id="9811413at2"/>
<dbReference type="RefSeq" id="WP_145179708.1">
    <property type="nucleotide sequence ID" value="NZ_CP036266.1"/>
</dbReference>
<evidence type="ECO:0000313" key="5">
    <source>
        <dbReference type="Proteomes" id="UP000320421"/>
    </source>
</evidence>
<accession>A0A517PG13</accession>
<name>A0A517PG13_9PLAN</name>
<evidence type="ECO:0000256" key="1">
    <source>
        <dbReference type="ARBA" id="ARBA00008635"/>
    </source>
</evidence>
<evidence type="ECO:0000256" key="3">
    <source>
        <dbReference type="PIRSR" id="PIRSR607837-1"/>
    </source>
</evidence>
<dbReference type="PANTHER" id="PTHR37302">
    <property type="entry name" value="SLR1116 PROTEIN"/>
    <property type="match status" value="1"/>
</dbReference>
<proteinExistence type="inferred from homology"/>
<sequence length="161" mass="18451">MDLLDRLLGHDSWTTRQLLEICATLSDEQLDQEFDIGHRSLRATLHHIISNMEIWSLLMAGEPIERQTTQSVSGMLRRLIVAEARLQKIASKVKAENGWDEVWIDILNDPPKEKPFGTALAHIITHSMHHRAQVLYMLRLSGVQPLPEGDVFSWETQTKVH</sequence>
<dbReference type="AlphaFoldDB" id="A0A517PG13"/>
<dbReference type="SUPFAM" id="SSF109854">
    <property type="entry name" value="DinB/YfiT-like putative metalloenzymes"/>
    <property type="match status" value="1"/>
</dbReference>
<keyword evidence="2 3" id="KW-0479">Metal-binding</keyword>
<gene>
    <name evidence="4" type="ORF">HG66A1_00600</name>
</gene>
<dbReference type="GO" id="GO:0046872">
    <property type="term" value="F:metal ion binding"/>
    <property type="evidence" value="ECO:0007669"/>
    <property type="project" value="UniProtKB-KW"/>
</dbReference>
<protein>
    <submittedName>
        <fullName evidence="4">DinB family protein</fullName>
    </submittedName>
</protein>
<keyword evidence="5" id="KW-1185">Reference proteome</keyword>
<comment type="similarity">
    <text evidence="1">Belongs to the DinB family.</text>
</comment>
<dbReference type="Gene3D" id="1.20.120.450">
    <property type="entry name" value="dinb family like domain"/>
    <property type="match status" value="1"/>
</dbReference>